<evidence type="ECO:0000256" key="1">
    <source>
        <dbReference type="PROSITE-ProRule" id="PRU00339"/>
    </source>
</evidence>
<dbReference type="Proteomes" id="UP000282454">
    <property type="component" value="Unassembled WGS sequence"/>
</dbReference>
<dbReference type="PROSITE" id="PS50293">
    <property type="entry name" value="TPR_REGION"/>
    <property type="match status" value="1"/>
</dbReference>
<evidence type="ECO:0000313" key="3">
    <source>
        <dbReference type="EMBL" id="RLK58037.1"/>
    </source>
</evidence>
<dbReference type="EMBL" id="RCDD01000003">
    <property type="protein sequence ID" value="RLK58037.1"/>
    <property type="molecule type" value="Genomic_DNA"/>
</dbReference>
<evidence type="ECO:0000313" key="4">
    <source>
        <dbReference type="Proteomes" id="UP000282454"/>
    </source>
</evidence>
<dbReference type="InterPro" id="IPR011990">
    <property type="entry name" value="TPR-like_helical_dom_sf"/>
</dbReference>
<dbReference type="SMART" id="SM00028">
    <property type="entry name" value="TPR"/>
    <property type="match status" value="5"/>
</dbReference>
<dbReference type="GO" id="GO:0043531">
    <property type="term" value="F:ADP binding"/>
    <property type="evidence" value="ECO:0007669"/>
    <property type="project" value="InterPro"/>
</dbReference>
<feature type="repeat" description="TPR" evidence="1">
    <location>
        <begin position="656"/>
        <end position="689"/>
    </location>
</feature>
<gene>
    <name evidence="3" type="ORF">CLV68_4129</name>
</gene>
<dbReference type="PROSITE" id="PS50005">
    <property type="entry name" value="TPR"/>
    <property type="match status" value="1"/>
</dbReference>
<dbReference type="PANTHER" id="PTHR47691">
    <property type="entry name" value="REGULATOR-RELATED"/>
    <property type="match status" value="1"/>
</dbReference>
<dbReference type="Gene3D" id="3.40.50.300">
    <property type="entry name" value="P-loop containing nucleotide triphosphate hydrolases"/>
    <property type="match status" value="1"/>
</dbReference>
<keyword evidence="4" id="KW-1185">Reference proteome</keyword>
<comment type="caution">
    <text evidence="3">The sequence shown here is derived from an EMBL/GenBank/DDBJ whole genome shotgun (WGS) entry which is preliminary data.</text>
</comment>
<proteinExistence type="predicted"/>
<accession>A0A421B0Z9</accession>
<dbReference type="InterPro" id="IPR027417">
    <property type="entry name" value="P-loop_NTPase"/>
</dbReference>
<protein>
    <submittedName>
        <fullName evidence="3">Putative ATPase</fullName>
    </submittedName>
</protein>
<reference evidence="3 4" key="1">
    <citation type="submission" date="2018-10" db="EMBL/GenBank/DDBJ databases">
        <title>Genomic Encyclopedia of Archaeal and Bacterial Type Strains, Phase II (KMG-II): from individual species to whole genera.</title>
        <authorList>
            <person name="Goeker M."/>
        </authorList>
    </citation>
    <scope>NUCLEOTIDE SEQUENCE [LARGE SCALE GENOMIC DNA]</scope>
    <source>
        <strain evidence="3 4">DSM 45657</strain>
    </source>
</reference>
<feature type="region of interest" description="Disordered" evidence="2">
    <location>
        <begin position="1"/>
        <end position="25"/>
    </location>
</feature>
<dbReference type="PANTHER" id="PTHR47691:SF3">
    <property type="entry name" value="HTH-TYPE TRANSCRIPTIONAL REGULATOR RV0890C-RELATED"/>
    <property type="match status" value="1"/>
</dbReference>
<keyword evidence="1" id="KW-0802">TPR repeat</keyword>
<dbReference type="Gene3D" id="1.25.40.10">
    <property type="entry name" value="Tetratricopeptide repeat domain"/>
    <property type="match status" value="2"/>
</dbReference>
<dbReference type="SUPFAM" id="SSF52540">
    <property type="entry name" value="P-loop containing nucleoside triphosphate hydrolases"/>
    <property type="match status" value="1"/>
</dbReference>
<dbReference type="PRINTS" id="PR00364">
    <property type="entry name" value="DISEASERSIST"/>
</dbReference>
<sequence>MSRKPVTPARTAAGSRTPVVEWGDGAPRRWEEPMAEGEFQGRGEVRVNDISGSHTGPVIQIGSVTGALHLHPTPAVDRPTPRQLPAPPGCFVNRRAELAELTAVVDGGAPAVPLSVVTGSGGIGKTSLALRWAHQHLDRFPDGQLYVDMRGFASFEQPVPATRALRGFLGALGVGEDNQPADVEAQAATYRSLVAGKRVLVVVDNAKDCADVLRLLPGSASCAVLVTSRLPLGELISKGARIVDLDVLTGAQARQLLTEHVGAERLAAEPDAAAELLGYCAGLPLAVGIVAARVVTQPGQSLAGLAEELREESERLDGLDVGDTGMSLRAVLSWSYQSLAPQVAALFRLLGAAPGNDIGLDSVVVLTGHSRAKTRSLLRALEAAHLVRQHAPGRYRMHDLVRLYAGGLTSTDDPETTTAVHRLVHFLVHTAHDGARKLAPYRPPVEIPVGGADPGLVVLATARDAITWFAVEHQGLLDTQQYALRRGLPEAAWQIAWSLVGFHHRQGRPDGQASWRAALAAAELIGRHRDVDAVLAVTHRHLGYVELARGDHATAVVHLAQAAELAERVGSLPSQVATLRAMAGAHDQAGDRAAAISSLRRARELCQTAGLRVWEAEVLGQLGLYHADAGEYDAAARYLEYGLALHREIGNTEGVAYALSDLGSVAARQGRHEDAVEHYRRCLELLPEFGNVFHEAVVLDKLAESLHTLGSITEAAACWRRALDLATGQNRPELAERISRRLQACP</sequence>
<dbReference type="InterPro" id="IPR019734">
    <property type="entry name" value="TPR_rpt"/>
</dbReference>
<name>A0A421B0Z9_9PSEU</name>
<dbReference type="SUPFAM" id="SSF48452">
    <property type="entry name" value="TPR-like"/>
    <property type="match status" value="1"/>
</dbReference>
<dbReference type="AlphaFoldDB" id="A0A421B0Z9"/>
<evidence type="ECO:0000256" key="2">
    <source>
        <dbReference type="SAM" id="MobiDB-lite"/>
    </source>
</evidence>
<dbReference type="Pfam" id="PF13424">
    <property type="entry name" value="TPR_12"/>
    <property type="match status" value="2"/>
</dbReference>
<organism evidence="3 4">
    <name type="scientific">Actinokineospora cianjurensis</name>
    <dbReference type="NCBI Taxonomy" id="585224"/>
    <lineage>
        <taxon>Bacteria</taxon>
        <taxon>Bacillati</taxon>
        <taxon>Actinomycetota</taxon>
        <taxon>Actinomycetes</taxon>
        <taxon>Pseudonocardiales</taxon>
        <taxon>Pseudonocardiaceae</taxon>
        <taxon>Actinokineospora</taxon>
    </lineage>
</organism>